<proteinExistence type="predicted"/>
<organism evidence="2 3">
    <name type="scientific">Neodothiora populina</name>
    <dbReference type="NCBI Taxonomy" id="2781224"/>
    <lineage>
        <taxon>Eukaryota</taxon>
        <taxon>Fungi</taxon>
        <taxon>Dikarya</taxon>
        <taxon>Ascomycota</taxon>
        <taxon>Pezizomycotina</taxon>
        <taxon>Dothideomycetes</taxon>
        <taxon>Dothideomycetidae</taxon>
        <taxon>Dothideales</taxon>
        <taxon>Dothioraceae</taxon>
        <taxon>Neodothiora</taxon>
    </lineage>
</organism>
<name>A0ABR3P556_9PEZI</name>
<feature type="region of interest" description="Disordered" evidence="1">
    <location>
        <begin position="1"/>
        <end position="25"/>
    </location>
</feature>
<dbReference type="Proteomes" id="UP001562354">
    <property type="component" value="Unassembled WGS sequence"/>
</dbReference>
<dbReference type="GeneID" id="95980126"/>
<gene>
    <name evidence="2" type="ORF">AAFC00_006427</name>
</gene>
<feature type="compositionally biased region" description="Low complexity" evidence="1">
    <location>
        <begin position="187"/>
        <end position="197"/>
    </location>
</feature>
<comment type="caution">
    <text evidence="2">The sequence shown here is derived from an EMBL/GenBank/DDBJ whole genome shotgun (WGS) entry which is preliminary data.</text>
</comment>
<evidence type="ECO:0000313" key="3">
    <source>
        <dbReference type="Proteomes" id="UP001562354"/>
    </source>
</evidence>
<feature type="compositionally biased region" description="Gly residues" evidence="1">
    <location>
        <begin position="388"/>
        <end position="401"/>
    </location>
</feature>
<protein>
    <recommendedName>
        <fullName evidence="4">PIN domain-containing protein</fullName>
    </recommendedName>
</protein>
<accession>A0ABR3P556</accession>
<sequence length="463" mass="49900">MRRTPQHRPKSRDGNATASAAAAQPQPIQKKVFNCIVDETALLAGAKKSTRDGIRKWITNEQIRLFVPLHTLNQVTRIKDNATGRVATDAEEALVWLDDATSNAPHLVTLQGGYEKFETWAEVEKFALPKPLFSEEDIEEFDDDVDDLAETVESSMSLSADNLDKHLSMSSADSDHTRSGSPDTMQSERSSMSMLSPPESPAKTAANLHIHTAKEIPLASPPRNPTRNTSSDSGVPPQLRSLFNYILWRVQQEIDPAAALESFIFLCDDPTKSKLAQRFGIRVKSLADIRFVVAREEREFRNRQLVQRKENEKANAASAKSEGRPSNRGSAATVAAMPAAVEVKEISDDEEEIVFKRPPKGPAAMAASQPSPRLANKVMDPNRFSRSPGGGRVSGRGGAPRGGANTRGTRGASASVSAVAAARGDTTPTAGSVSTGPIDPNSFSRASPGGGRARGGRKLFVPT</sequence>
<feature type="region of interest" description="Disordered" evidence="1">
    <location>
        <begin position="357"/>
        <end position="463"/>
    </location>
</feature>
<evidence type="ECO:0000313" key="2">
    <source>
        <dbReference type="EMBL" id="KAL1297912.1"/>
    </source>
</evidence>
<feature type="region of interest" description="Disordered" evidence="1">
    <location>
        <begin position="168"/>
        <end position="235"/>
    </location>
</feature>
<feature type="region of interest" description="Disordered" evidence="1">
    <location>
        <begin position="307"/>
        <end position="334"/>
    </location>
</feature>
<evidence type="ECO:0000256" key="1">
    <source>
        <dbReference type="SAM" id="MobiDB-lite"/>
    </source>
</evidence>
<evidence type="ECO:0008006" key="4">
    <source>
        <dbReference type="Google" id="ProtNLM"/>
    </source>
</evidence>
<feature type="compositionally biased region" description="Basic and acidic residues" evidence="1">
    <location>
        <begin position="168"/>
        <end position="178"/>
    </location>
</feature>
<keyword evidence="3" id="KW-1185">Reference proteome</keyword>
<feature type="compositionally biased region" description="Polar residues" evidence="1">
    <location>
        <begin position="426"/>
        <end position="435"/>
    </location>
</feature>
<dbReference type="RefSeq" id="XP_069197594.1">
    <property type="nucleotide sequence ID" value="XM_069346380.1"/>
</dbReference>
<feature type="compositionally biased region" description="Basic residues" evidence="1">
    <location>
        <begin position="1"/>
        <end position="10"/>
    </location>
</feature>
<feature type="compositionally biased region" description="Low complexity" evidence="1">
    <location>
        <begin position="402"/>
        <end position="422"/>
    </location>
</feature>
<reference evidence="2 3" key="1">
    <citation type="submission" date="2024-07" db="EMBL/GenBank/DDBJ databases">
        <title>Draft sequence of the Neodothiora populina.</title>
        <authorList>
            <person name="Drown D.D."/>
            <person name="Schuette U.S."/>
            <person name="Buechlein A.B."/>
            <person name="Rusch D.R."/>
            <person name="Winton L.W."/>
            <person name="Adams G.A."/>
        </authorList>
    </citation>
    <scope>NUCLEOTIDE SEQUENCE [LARGE SCALE GENOMIC DNA]</scope>
    <source>
        <strain evidence="2 3">CPC 39397</strain>
    </source>
</reference>
<dbReference type="EMBL" id="JBFMKM010000014">
    <property type="protein sequence ID" value="KAL1297912.1"/>
    <property type="molecule type" value="Genomic_DNA"/>
</dbReference>